<feature type="transmembrane region" description="Helical" evidence="8">
    <location>
        <begin position="176"/>
        <end position="198"/>
    </location>
</feature>
<protein>
    <recommendedName>
        <fullName evidence="9">Type II secretion system protein GspF domain-containing protein</fullName>
    </recommendedName>
</protein>
<accession>A0A2M8DLU4</accession>
<reference evidence="11" key="1">
    <citation type="submission" date="2017-09" db="EMBL/GenBank/DDBJ databases">
        <title>Depth-based differentiation of microbial function through sediment-hosted aquifers and enrichment of novel symbionts in the deep terrestrial subsurface.</title>
        <authorList>
            <person name="Probst A.J."/>
            <person name="Ladd B."/>
            <person name="Jarett J.K."/>
            <person name="Geller-Mcgrath D.E."/>
            <person name="Sieber C.M.K."/>
            <person name="Emerson J.B."/>
            <person name="Anantharaman K."/>
            <person name="Thomas B.C."/>
            <person name="Malmstrom R."/>
            <person name="Stieglmeier M."/>
            <person name="Klingl A."/>
            <person name="Woyke T."/>
            <person name="Ryan C.M."/>
            <person name="Banfield J.F."/>
        </authorList>
    </citation>
    <scope>NUCLEOTIDE SEQUENCE [LARGE SCALE GENOMIC DNA]</scope>
</reference>
<dbReference type="Pfam" id="PF00482">
    <property type="entry name" value="T2SSF"/>
    <property type="match status" value="2"/>
</dbReference>
<evidence type="ECO:0000256" key="5">
    <source>
        <dbReference type="ARBA" id="ARBA00022692"/>
    </source>
</evidence>
<feature type="domain" description="Type II secretion system protein GspF" evidence="9">
    <location>
        <begin position="76"/>
        <end position="199"/>
    </location>
</feature>
<organism evidence="10 11">
    <name type="scientific">Candidatus Nealsonbacteria bacterium CG_4_9_14_0_8_um_filter_36_17</name>
    <dbReference type="NCBI Taxonomy" id="1974693"/>
    <lineage>
        <taxon>Bacteria</taxon>
        <taxon>Candidatus Nealsoniibacteriota</taxon>
    </lineage>
</organism>
<dbReference type="InterPro" id="IPR042094">
    <property type="entry name" value="T2SS_GspF_sf"/>
</dbReference>
<feature type="domain" description="Type II secretion system protein GspF" evidence="9">
    <location>
        <begin position="280"/>
        <end position="402"/>
    </location>
</feature>
<evidence type="ECO:0000256" key="8">
    <source>
        <dbReference type="SAM" id="Phobius"/>
    </source>
</evidence>
<keyword evidence="5 8" id="KW-0812">Transmembrane</keyword>
<name>A0A2M8DLU4_9BACT</name>
<evidence type="ECO:0000256" key="4">
    <source>
        <dbReference type="ARBA" id="ARBA00022519"/>
    </source>
</evidence>
<dbReference type="FunFam" id="1.20.81.30:FF:000001">
    <property type="entry name" value="Type II secretion system protein F"/>
    <property type="match status" value="2"/>
</dbReference>
<dbReference type="Proteomes" id="UP000230097">
    <property type="component" value="Unassembled WGS sequence"/>
</dbReference>
<feature type="transmembrane region" description="Helical" evidence="8">
    <location>
        <begin position="383"/>
        <end position="404"/>
    </location>
</feature>
<sequence length="410" mass="45253">MPRYLYTAKSLEGEEKSGILEAKDEHQLARILRKAGLILIRAESEEKIKKRPRPFFGKSGALPFLGGVSLTEKMMFTRNLQVMISAGLPLPRALITLAAQSKNKKFQKALLEIGEEIAKGKSFSESLTKYPNIFSELFQSMVRVGEESGTLDEVLKTLSRQMERENDLKSKIKGAMIYPAVIIAAMIGIGILMLIMVVPNLAKTFKELNVELPITTKIVIGLATFLVEKWYLVIIILFFLIFLFWQAIKTKSGKKLIDALTLKIPIIAPIIRKTNSAYTVRTLSSLIAAGVPIVRSLEITSGTLGNIYYKSAMAEAMERMRKGEKLSEALKPYEAIYSPMVIQMIAVGEETGGTSDVLAKLADFFEDEVGNATKNLASVIEPVLMLIIGAAVGFFAVSMIQPMYSMLGAL</sequence>
<evidence type="ECO:0000313" key="11">
    <source>
        <dbReference type="Proteomes" id="UP000230097"/>
    </source>
</evidence>
<proteinExistence type="inferred from homology"/>
<comment type="similarity">
    <text evidence="2">Belongs to the GSP F family.</text>
</comment>
<evidence type="ECO:0000313" key="10">
    <source>
        <dbReference type="EMBL" id="PJB98853.1"/>
    </source>
</evidence>
<dbReference type="AlphaFoldDB" id="A0A2M8DLU4"/>
<keyword evidence="7 8" id="KW-0472">Membrane</keyword>
<evidence type="ECO:0000256" key="6">
    <source>
        <dbReference type="ARBA" id="ARBA00022989"/>
    </source>
</evidence>
<dbReference type="PRINTS" id="PR00812">
    <property type="entry name" value="BCTERIALGSPF"/>
</dbReference>
<dbReference type="PANTHER" id="PTHR30012">
    <property type="entry name" value="GENERAL SECRETION PATHWAY PROTEIN"/>
    <property type="match status" value="1"/>
</dbReference>
<feature type="transmembrane region" description="Helical" evidence="8">
    <location>
        <begin position="218"/>
        <end position="245"/>
    </location>
</feature>
<dbReference type="InterPro" id="IPR003004">
    <property type="entry name" value="GspF/PilC"/>
</dbReference>
<evidence type="ECO:0000256" key="1">
    <source>
        <dbReference type="ARBA" id="ARBA00004429"/>
    </source>
</evidence>
<dbReference type="PANTHER" id="PTHR30012:SF0">
    <property type="entry name" value="TYPE II SECRETION SYSTEM PROTEIN F-RELATED"/>
    <property type="match status" value="1"/>
</dbReference>
<dbReference type="Gene3D" id="1.20.81.30">
    <property type="entry name" value="Type II secretion system (T2SS), domain F"/>
    <property type="match status" value="2"/>
</dbReference>
<comment type="subcellular location">
    <subcellularLocation>
        <location evidence="1">Cell inner membrane</location>
        <topology evidence="1">Multi-pass membrane protein</topology>
    </subcellularLocation>
</comment>
<evidence type="ECO:0000256" key="3">
    <source>
        <dbReference type="ARBA" id="ARBA00022475"/>
    </source>
</evidence>
<dbReference type="InterPro" id="IPR018076">
    <property type="entry name" value="T2SS_GspF_dom"/>
</dbReference>
<evidence type="ECO:0000259" key="9">
    <source>
        <dbReference type="Pfam" id="PF00482"/>
    </source>
</evidence>
<keyword evidence="4" id="KW-0997">Cell inner membrane</keyword>
<comment type="caution">
    <text evidence="10">The sequence shown here is derived from an EMBL/GenBank/DDBJ whole genome shotgun (WGS) entry which is preliminary data.</text>
</comment>
<dbReference type="GO" id="GO:0005886">
    <property type="term" value="C:plasma membrane"/>
    <property type="evidence" value="ECO:0007669"/>
    <property type="project" value="UniProtKB-SubCell"/>
</dbReference>
<evidence type="ECO:0000256" key="2">
    <source>
        <dbReference type="ARBA" id="ARBA00005745"/>
    </source>
</evidence>
<evidence type="ECO:0000256" key="7">
    <source>
        <dbReference type="ARBA" id="ARBA00023136"/>
    </source>
</evidence>
<keyword evidence="3" id="KW-1003">Cell membrane</keyword>
<keyword evidence="6 8" id="KW-1133">Transmembrane helix</keyword>
<dbReference type="EMBL" id="PFTC01000018">
    <property type="protein sequence ID" value="PJB98853.1"/>
    <property type="molecule type" value="Genomic_DNA"/>
</dbReference>
<gene>
    <name evidence="10" type="ORF">CO078_00650</name>
</gene>